<keyword evidence="3" id="KW-1185">Reference proteome</keyword>
<name>A0ABD0XX35_9HEMI</name>
<evidence type="ECO:0000313" key="2">
    <source>
        <dbReference type="EMBL" id="KAL1115718.1"/>
    </source>
</evidence>
<protein>
    <submittedName>
        <fullName evidence="2">Uncharacterized protein</fullName>
    </submittedName>
</protein>
<sequence>MEAPPLPPPQVEGSVVAQLGIVKGIPSRKPPRFGLIFPSVQEGKMTWKTAERRRNRKPREERSGCLRRPQSPPRAPCRIGEDYRLKGVSVGSAQHLARSCRDGSTTGKMPIQTRDGGVDRSGYVGTAGIGVQIPITPTNVIGVDPCSVVHYKRVGNSACDHNEAEGVLKRPYFPNIPAREWPGDRRLSQRSSYYAWGGLTGKHCVYAPGRPGVPPHEGPDSGCGDNRNGNSETAVVEELLRDPPCWRCRRRFGGS</sequence>
<accession>A0ABD0XX35</accession>
<evidence type="ECO:0000256" key="1">
    <source>
        <dbReference type="SAM" id="MobiDB-lite"/>
    </source>
</evidence>
<dbReference type="EMBL" id="JBFDAA010000019">
    <property type="protein sequence ID" value="KAL1115718.1"/>
    <property type="molecule type" value="Genomic_DNA"/>
</dbReference>
<comment type="caution">
    <text evidence="2">The sequence shown here is derived from an EMBL/GenBank/DDBJ whole genome shotgun (WGS) entry which is preliminary data.</text>
</comment>
<evidence type="ECO:0000313" key="3">
    <source>
        <dbReference type="Proteomes" id="UP001558652"/>
    </source>
</evidence>
<reference evidence="2 3" key="1">
    <citation type="submission" date="2024-07" db="EMBL/GenBank/DDBJ databases">
        <title>Chromosome-level genome assembly of the water stick insect Ranatra chinensis (Heteroptera: Nepidae).</title>
        <authorList>
            <person name="Liu X."/>
        </authorList>
    </citation>
    <scope>NUCLEOTIDE SEQUENCE [LARGE SCALE GENOMIC DNA]</scope>
    <source>
        <strain evidence="2">Cailab_2021Rc</strain>
        <tissue evidence="2">Muscle</tissue>
    </source>
</reference>
<feature type="region of interest" description="Disordered" evidence="1">
    <location>
        <begin position="210"/>
        <end position="230"/>
    </location>
</feature>
<feature type="region of interest" description="Disordered" evidence="1">
    <location>
        <begin position="47"/>
        <end position="79"/>
    </location>
</feature>
<gene>
    <name evidence="2" type="ORF">AAG570_006008</name>
</gene>
<proteinExistence type="predicted"/>
<organism evidence="2 3">
    <name type="scientific">Ranatra chinensis</name>
    <dbReference type="NCBI Taxonomy" id="642074"/>
    <lineage>
        <taxon>Eukaryota</taxon>
        <taxon>Metazoa</taxon>
        <taxon>Ecdysozoa</taxon>
        <taxon>Arthropoda</taxon>
        <taxon>Hexapoda</taxon>
        <taxon>Insecta</taxon>
        <taxon>Pterygota</taxon>
        <taxon>Neoptera</taxon>
        <taxon>Paraneoptera</taxon>
        <taxon>Hemiptera</taxon>
        <taxon>Heteroptera</taxon>
        <taxon>Panheteroptera</taxon>
        <taxon>Nepomorpha</taxon>
        <taxon>Nepidae</taxon>
        <taxon>Ranatrinae</taxon>
        <taxon>Ranatra</taxon>
    </lineage>
</organism>
<dbReference type="Proteomes" id="UP001558652">
    <property type="component" value="Unassembled WGS sequence"/>
</dbReference>
<dbReference type="AlphaFoldDB" id="A0ABD0XX35"/>